<evidence type="ECO:0000313" key="9">
    <source>
        <dbReference type="Proteomes" id="UP000000442"/>
    </source>
</evidence>
<feature type="domain" description="PDZ" evidence="7">
    <location>
        <begin position="242"/>
        <end position="313"/>
    </location>
</feature>
<evidence type="ECO:0000256" key="3">
    <source>
        <dbReference type="ARBA" id="ARBA00022801"/>
    </source>
</evidence>
<keyword evidence="6" id="KW-0732">Signal</keyword>
<dbReference type="Gene3D" id="3.90.226.10">
    <property type="entry name" value="2-enoyl-CoA Hydratase, Chain A, domain 1"/>
    <property type="match status" value="1"/>
</dbReference>
<dbReference type="PANTHER" id="PTHR32060:SF22">
    <property type="entry name" value="CARBOXYL-TERMINAL-PROCESSING PEPTIDASE 3, CHLOROPLASTIC"/>
    <property type="match status" value="1"/>
</dbReference>
<dbReference type="EMBL" id="CP001087">
    <property type="protein sequence ID" value="ACN14981.1"/>
    <property type="molecule type" value="Genomic_DNA"/>
</dbReference>
<keyword evidence="9" id="KW-1185">Reference proteome</keyword>
<evidence type="ECO:0000256" key="4">
    <source>
        <dbReference type="ARBA" id="ARBA00022825"/>
    </source>
</evidence>
<dbReference type="Pfam" id="PF17804">
    <property type="entry name" value="TSP_NTD"/>
    <property type="match status" value="1"/>
</dbReference>
<evidence type="ECO:0000256" key="2">
    <source>
        <dbReference type="ARBA" id="ARBA00022670"/>
    </source>
</evidence>
<dbReference type="SMART" id="SM00228">
    <property type="entry name" value="PDZ"/>
    <property type="match status" value="1"/>
</dbReference>
<reference evidence="8 9" key="1">
    <citation type="journal article" date="2009" name="Environ. Microbiol.">
        <title>Genome sequence of Desulfobacterium autotrophicum HRM2, a marine sulfate reducer oxidizing organic carbon completely to carbon dioxide.</title>
        <authorList>
            <person name="Strittmatter A.W."/>
            <person name="Liesegang H."/>
            <person name="Rabus R."/>
            <person name="Decker I."/>
            <person name="Amann J."/>
            <person name="Andres S."/>
            <person name="Henne A."/>
            <person name="Fricke W.F."/>
            <person name="Martinez-Arias R."/>
            <person name="Bartels D."/>
            <person name="Goesmann A."/>
            <person name="Krause L."/>
            <person name="Puehler A."/>
            <person name="Klenk H.P."/>
            <person name="Richter M."/>
            <person name="Schuler M."/>
            <person name="Gloeckner F.O."/>
            <person name="Meyerdierks A."/>
            <person name="Gottschalk G."/>
            <person name="Amann R."/>
        </authorList>
    </citation>
    <scope>NUCLEOTIDE SEQUENCE [LARGE SCALE GENOMIC DNA]</scope>
    <source>
        <strain evidence="9">ATCC 43914 / DSM 3382 / HRM2</strain>
    </source>
</reference>
<dbReference type="Pfam" id="PF03572">
    <property type="entry name" value="Peptidase_S41"/>
    <property type="match status" value="1"/>
</dbReference>
<dbReference type="Pfam" id="PF00595">
    <property type="entry name" value="PDZ"/>
    <property type="match status" value="1"/>
</dbReference>
<name>C0QBW9_DESAH</name>
<accession>C0QBW9</accession>
<dbReference type="InterPro" id="IPR020992">
    <property type="entry name" value="Tail_Prtase_C"/>
</dbReference>
<organism evidence="8 9">
    <name type="scientific">Desulforapulum autotrophicum (strain ATCC 43914 / DSM 3382 / VKM B-1955 / HRM2)</name>
    <name type="common">Desulfobacterium autotrophicum</name>
    <dbReference type="NCBI Taxonomy" id="177437"/>
    <lineage>
        <taxon>Bacteria</taxon>
        <taxon>Pseudomonadati</taxon>
        <taxon>Thermodesulfobacteriota</taxon>
        <taxon>Desulfobacteria</taxon>
        <taxon>Desulfobacterales</taxon>
        <taxon>Desulfobacteraceae</taxon>
        <taxon>Desulforapulum</taxon>
    </lineage>
</organism>
<dbReference type="GO" id="GO:0030288">
    <property type="term" value="C:outer membrane-bounded periplasmic space"/>
    <property type="evidence" value="ECO:0007669"/>
    <property type="project" value="TreeGrafter"/>
</dbReference>
<dbReference type="SUPFAM" id="SSF52096">
    <property type="entry name" value="ClpP/crotonase"/>
    <property type="match status" value="1"/>
</dbReference>
<dbReference type="GO" id="GO:0004252">
    <property type="term" value="F:serine-type endopeptidase activity"/>
    <property type="evidence" value="ECO:0007669"/>
    <property type="project" value="UniProtKB-EC"/>
</dbReference>
<dbReference type="Proteomes" id="UP000000442">
    <property type="component" value="Chromosome"/>
</dbReference>
<dbReference type="InterPro" id="IPR004447">
    <property type="entry name" value="Peptidase_S41A"/>
</dbReference>
<dbReference type="eggNOG" id="COG0576">
    <property type="taxonomic scope" value="Bacteria"/>
</dbReference>
<dbReference type="CDD" id="cd06782">
    <property type="entry name" value="cpPDZ_CPP-like"/>
    <property type="match status" value="1"/>
</dbReference>
<evidence type="ECO:0000256" key="5">
    <source>
        <dbReference type="RuleBase" id="RU004404"/>
    </source>
</evidence>
<dbReference type="InterPro" id="IPR036034">
    <property type="entry name" value="PDZ_sf"/>
</dbReference>
<dbReference type="SUPFAM" id="SSF50156">
    <property type="entry name" value="PDZ domain-like"/>
    <property type="match status" value="1"/>
</dbReference>
<dbReference type="InterPro" id="IPR005151">
    <property type="entry name" value="Tail-specific_protease"/>
</dbReference>
<sequence length="691" mass="78471">MNRHTLYSFLALVAALLLFFTPQAQANKGLANAEELAFTVEDQATAVAIVRSLERNHYAGQRLNNTVSSLIFDRYFTMLDPGRNLFVQKDLDRFEPLRYRFDNALKKGDLTPAYAIFNLFIEKSRQRLVYFTTLSETWKTALDLDSQETIDLVRKEMPWPADRKALEHLWKKEFINAVLTLKLDNETDDAITETLTKRYTSRLNRLDQTNSTDCFRTFINAVTMSFDPHTQYFPPRLSEDFDIQMSLSLEGIGAVLQNEYEYTKVVSLITAGPADKSHQLMPGDKIIGVGQDAIGEIQDVVGWRIDEVVKLIRGPKDTTVRLKIIPAEKKGLQSARIVSIIRDRVKLEEQAAKKRLDTVTENNRTYTIGTIEIPVFYQDFKGSQAGEQDYRSTTRDVKRLINELKSENIDGLIIDLRNNGGGSLQEVNQLVGLFITTGPTVQIKGRNGAMSRLTDPDPSITYTGPLVVMINRMSASASEIFAGAIKDYNRGVIVGTRSFGKGTVQALQSIYSGQLKLTSAKFYRISGKSTQDLGVAPDINYPLFYNPEETGESALEGALPWDISQRAQFKPSKDLAPVIEKLKKAHEERTRHNPEFTYLKEKYDLASQIYNIKQWSLNETKRRQEKERFTALELGIENKLRDSQNLPPLKTLEDDKTRAKDADPENDFLLKETEQVMVNFIDLSKEKGLVW</sequence>
<gene>
    <name evidence="8" type="primary">prc</name>
    <name evidence="8" type="ordered locus">HRM2_18800</name>
</gene>
<comment type="similarity">
    <text evidence="1 5">Belongs to the peptidase S41A family.</text>
</comment>
<dbReference type="GO" id="GO:0007165">
    <property type="term" value="P:signal transduction"/>
    <property type="evidence" value="ECO:0007669"/>
    <property type="project" value="TreeGrafter"/>
</dbReference>
<dbReference type="CDD" id="cd07560">
    <property type="entry name" value="Peptidase_S41_CPP"/>
    <property type="match status" value="1"/>
</dbReference>
<evidence type="ECO:0000313" key="8">
    <source>
        <dbReference type="EMBL" id="ACN14981.1"/>
    </source>
</evidence>
<feature type="chain" id="PRO_5002902271" evidence="6">
    <location>
        <begin position="27"/>
        <end position="691"/>
    </location>
</feature>
<keyword evidence="3 5" id="KW-0378">Hydrolase</keyword>
<dbReference type="Gene3D" id="2.30.42.10">
    <property type="match status" value="1"/>
</dbReference>
<dbReference type="FunFam" id="3.90.226.10:FF:000090">
    <property type="entry name" value="Tail-specific protease"/>
    <property type="match status" value="1"/>
</dbReference>
<dbReference type="SMART" id="SM00245">
    <property type="entry name" value="TSPc"/>
    <property type="match status" value="1"/>
</dbReference>
<dbReference type="InterPro" id="IPR040573">
    <property type="entry name" value="TSP_N"/>
</dbReference>
<dbReference type="PANTHER" id="PTHR32060">
    <property type="entry name" value="TAIL-SPECIFIC PROTEASE"/>
    <property type="match status" value="1"/>
</dbReference>
<dbReference type="PROSITE" id="PS50106">
    <property type="entry name" value="PDZ"/>
    <property type="match status" value="1"/>
</dbReference>
<dbReference type="AlphaFoldDB" id="C0QBW9"/>
<dbReference type="STRING" id="177437.HRM2_18800"/>
<evidence type="ECO:0000256" key="1">
    <source>
        <dbReference type="ARBA" id="ARBA00009179"/>
    </source>
</evidence>
<evidence type="ECO:0000256" key="6">
    <source>
        <dbReference type="SAM" id="SignalP"/>
    </source>
</evidence>
<protein>
    <submittedName>
        <fullName evidence="8">Prc</fullName>
        <ecNumber evidence="8">3.4.21.102</ecNumber>
    </submittedName>
</protein>
<dbReference type="eggNOG" id="COG0793">
    <property type="taxonomic scope" value="Bacteria"/>
</dbReference>
<dbReference type="InterPro" id="IPR001478">
    <property type="entry name" value="PDZ"/>
</dbReference>
<dbReference type="RefSeq" id="WP_015903767.1">
    <property type="nucleotide sequence ID" value="NC_012108.1"/>
</dbReference>
<dbReference type="InterPro" id="IPR029045">
    <property type="entry name" value="ClpP/crotonase-like_dom_sf"/>
</dbReference>
<dbReference type="GO" id="GO:0006508">
    <property type="term" value="P:proteolysis"/>
    <property type="evidence" value="ECO:0007669"/>
    <property type="project" value="UniProtKB-KW"/>
</dbReference>
<dbReference type="EC" id="3.4.21.102" evidence="8"/>
<dbReference type="MEROPS" id="S41.001"/>
<evidence type="ECO:0000259" key="7">
    <source>
        <dbReference type="PROSITE" id="PS50106"/>
    </source>
</evidence>
<dbReference type="KEGG" id="dat:HRM2_18800"/>
<proteinExistence type="inferred from homology"/>
<dbReference type="OrthoDB" id="9812068at2"/>
<keyword evidence="4 5" id="KW-0720">Serine protease</keyword>
<dbReference type="NCBIfam" id="TIGR00225">
    <property type="entry name" value="prc"/>
    <property type="match status" value="1"/>
</dbReference>
<keyword evidence="2 5" id="KW-0645">Protease</keyword>
<dbReference type="Pfam" id="PF11818">
    <property type="entry name" value="DUF3340"/>
    <property type="match status" value="1"/>
</dbReference>
<feature type="signal peptide" evidence="6">
    <location>
        <begin position="1"/>
        <end position="26"/>
    </location>
</feature>
<dbReference type="HOGENOM" id="CLU_016199_1_0_7"/>